<dbReference type="PANTHER" id="PTHR37534:SF46">
    <property type="entry name" value="ZN(II)2CYS6 TRANSCRIPTION FACTOR (EUROFUNG)"/>
    <property type="match status" value="1"/>
</dbReference>
<dbReference type="Pfam" id="PF11951">
    <property type="entry name" value="Fungal_trans_2"/>
    <property type="match status" value="1"/>
</dbReference>
<accession>A0AAD6MXA7</accession>
<gene>
    <name evidence="3" type="ORF">N7493_004775</name>
</gene>
<reference evidence="3" key="2">
    <citation type="submission" date="2023-01" db="EMBL/GenBank/DDBJ databases">
        <authorList>
            <person name="Petersen C."/>
        </authorList>
    </citation>
    <scope>NUCLEOTIDE SEQUENCE</scope>
    <source>
        <strain evidence="3">IBT 17514</strain>
    </source>
</reference>
<evidence type="ECO:0000313" key="3">
    <source>
        <dbReference type="EMBL" id="KAJ5728445.1"/>
    </source>
</evidence>
<organism evidence="3 4">
    <name type="scientific">Penicillium malachiteum</name>
    <dbReference type="NCBI Taxonomy" id="1324776"/>
    <lineage>
        <taxon>Eukaryota</taxon>
        <taxon>Fungi</taxon>
        <taxon>Dikarya</taxon>
        <taxon>Ascomycota</taxon>
        <taxon>Pezizomycotina</taxon>
        <taxon>Eurotiomycetes</taxon>
        <taxon>Eurotiomycetidae</taxon>
        <taxon>Eurotiales</taxon>
        <taxon>Aspergillaceae</taxon>
        <taxon>Penicillium</taxon>
    </lineage>
</organism>
<dbReference type="Proteomes" id="UP001215712">
    <property type="component" value="Unassembled WGS sequence"/>
</dbReference>
<proteinExistence type="predicted"/>
<evidence type="ECO:0008006" key="5">
    <source>
        <dbReference type="Google" id="ProtNLM"/>
    </source>
</evidence>
<comment type="subcellular location">
    <subcellularLocation>
        <location evidence="1">Nucleus</location>
    </subcellularLocation>
</comment>
<evidence type="ECO:0000256" key="2">
    <source>
        <dbReference type="ARBA" id="ARBA00023242"/>
    </source>
</evidence>
<keyword evidence="2" id="KW-0539">Nucleus</keyword>
<reference evidence="3" key="1">
    <citation type="journal article" date="2023" name="IMA Fungus">
        <title>Comparative genomic study of the Penicillium genus elucidates a diverse pangenome and 15 lateral gene transfer events.</title>
        <authorList>
            <person name="Petersen C."/>
            <person name="Sorensen T."/>
            <person name="Nielsen M.R."/>
            <person name="Sondergaard T.E."/>
            <person name="Sorensen J.L."/>
            <person name="Fitzpatrick D.A."/>
            <person name="Frisvad J.C."/>
            <person name="Nielsen K.L."/>
        </authorList>
    </citation>
    <scope>NUCLEOTIDE SEQUENCE</scope>
    <source>
        <strain evidence="3">IBT 17514</strain>
    </source>
</reference>
<dbReference type="GO" id="GO:0005634">
    <property type="term" value="C:nucleus"/>
    <property type="evidence" value="ECO:0007669"/>
    <property type="project" value="UniProtKB-SubCell"/>
</dbReference>
<dbReference type="PANTHER" id="PTHR37534">
    <property type="entry name" value="TRANSCRIPTIONAL ACTIVATOR PROTEIN UGA3"/>
    <property type="match status" value="1"/>
</dbReference>
<keyword evidence="4" id="KW-1185">Reference proteome</keyword>
<name>A0AAD6MXA7_9EURO</name>
<dbReference type="EMBL" id="JAQJAN010000005">
    <property type="protein sequence ID" value="KAJ5728445.1"/>
    <property type="molecule type" value="Genomic_DNA"/>
</dbReference>
<sequence>MSYFDVTAWNLKLSGADNQNIRFLIRRCQRTLVAIPGYGVPILQCLMPLAARHATSLSALLSLALRFRSSESLTDGISDSSPIKNASNRSSPTLVMDSYQQAISNLRSSLFRLQSGQGDIEEAIAVSMILWIFGLPGHEIWSIHLHGLIALLESTPIPASGTQIQSNLHQFATMTAAHLDIRAISIGRHEILSLSVEEKTFSGWEISSGYPESLMTIIALVSAIVEDDLPGKELDPVCREYLEQLAFHSSHAGSGVSPIYGSPMTTNGRNVKLIAFMESIITQWKPPSIPDSVLLETSIPLLVMWEVMRKTAMIYLWRGGFEADITVPLPKEQEITVNRFTREICGGIEQVIQAAEKFHMPMANSLIWPLAVIGNEASRSPTLQAKVQEYLERIYTYFQIPHHQMMATLLQQLWDTLKKGSGAVSGAPLCLHLICLEENIRLPLL</sequence>
<protein>
    <recommendedName>
        <fullName evidence="5">Fungal-specific transcription factor domain-containing protein</fullName>
    </recommendedName>
</protein>
<dbReference type="AlphaFoldDB" id="A0AAD6MXA7"/>
<dbReference type="InterPro" id="IPR021858">
    <property type="entry name" value="Fun_TF"/>
</dbReference>
<evidence type="ECO:0000313" key="4">
    <source>
        <dbReference type="Proteomes" id="UP001215712"/>
    </source>
</evidence>
<comment type="caution">
    <text evidence="3">The sequence shown here is derived from an EMBL/GenBank/DDBJ whole genome shotgun (WGS) entry which is preliminary data.</text>
</comment>
<evidence type="ECO:0000256" key="1">
    <source>
        <dbReference type="ARBA" id="ARBA00004123"/>
    </source>
</evidence>